<protein>
    <submittedName>
        <fullName evidence="1">Uncharacterized protein</fullName>
    </submittedName>
</protein>
<comment type="caution">
    <text evidence="1">The sequence shown here is derived from an EMBL/GenBank/DDBJ whole genome shotgun (WGS) entry which is preliminary data.</text>
</comment>
<gene>
    <name evidence="1" type="ORF">E4L98_05910</name>
</gene>
<evidence type="ECO:0000313" key="1">
    <source>
        <dbReference type="EMBL" id="TFW28152.1"/>
    </source>
</evidence>
<dbReference type="RefSeq" id="WP_135200642.1">
    <property type="nucleotide sequence ID" value="NZ_SPVG01000057.1"/>
</dbReference>
<accession>A0A4Y9SN80</accession>
<reference evidence="1 2" key="1">
    <citation type="submission" date="2019-03" db="EMBL/GenBank/DDBJ databases">
        <title>Draft Genome Sequence of Duganella callidus sp. nov., a Novel Duganella Species Isolated from Cultivated Soil.</title>
        <authorList>
            <person name="Raths R."/>
            <person name="Peta V."/>
            <person name="Bucking H."/>
        </authorList>
    </citation>
    <scope>NUCLEOTIDE SEQUENCE [LARGE SCALE GENOMIC DNA]</scope>
    <source>
        <strain evidence="1 2">DN04</strain>
    </source>
</reference>
<sequence>METAKALVSSNTVTKAIVQCFDGRRWAIVLRGRDEYVLKSARQNPRAFAKIETALSEIQELGLRHAEVDFVKWHRDQATLPAAA</sequence>
<keyword evidence="2" id="KW-1185">Reference proteome</keyword>
<organism evidence="1 2">
    <name type="scientific">Duganella callida</name>
    <dbReference type="NCBI Taxonomy" id="2561932"/>
    <lineage>
        <taxon>Bacteria</taxon>
        <taxon>Pseudomonadati</taxon>
        <taxon>Pseudomonadota</taxon>
        <taxon>Betaproteobacteria</taxon>
        <taxon>Burkholderiales</taxon>
        <taxon>Oxalobacteraceae</taxon>
        <taxon>Telluria group</taxon>
        <taxon>Duganella</taxon>
    </lineage>
</organism>
<dbReference type="Proteomes" id="UP000297729">
    <property type="component" value="Unassembled WGS sequence"/>
</dbReference>
<proteinExistence type="predicted"/>
<name>A0A4Y9SN80_9BURK</name>
<evidence type="ECO:0000313" key="2">
    <source>
        <dbReference type="Proteomes" id="UP000297729"/>
    </source>
</evidence>
<dbReference type="AlphaFoldDB" id="A0A4Y9SN80"/>
<dbReference type="EMBL" id="SPVG01000057">
    <property type="protein sequence ID" value="TFW28152.1"/>
    <property type="molecule type" value="Genomic_DNA"/>
</dbReference>